<dbReference type="STRING" id="560555.BST30_28060"/>
<reference evidence="3 4" key="1">
    <citation type="submission" date="2017-02" db="EMBL/GenBank/DDBJ databases">
        <title>The new phylogeny of genus Mycobacterium.</title>
        <authorList>
            <person name="Tortoli E."/>
            <person name="Trovato A."/>
            <person name="Cirillo D.M."/>
        </authorList>
    </citation>
    <scope>NUCLEOTIDE SEQUENCE [LARGE SCALE GENOMIC DNA]</scope>
    <source>
        <strain evidence="3 4">DSM 45255</strain>
    </source>
</reference>
<evidence type="ECO:0000313" key="4">
    <source>
        <dbReference type="Proteomes" id="UP000192760"/>
    </source>
</evidence>
<organism evidence="3 4">
    <name type="scientific">Mycobacterium mantenii</name>
    <dbReference type="NCBI Taxonomy" id="560555"/>
    <lineage>
        <taxon>Bacteria</taxon>
        <taxon>Bacillati</taxon>
        <taxon>Actinomycetota</taxon>
        <taxon>Actinomycetes</taxon>
        <taxon>Mycobacteriales</taxon>
        <taxon>Mycobacteriaceae</taxon>
        <taxon>Mycobacterium</taxon>
        <taxon>Mycobacterium avium complex (MAC)</taxon>
    </lineage>
</organism>
<dbReference type="Proteomes" id="UP000465812">
    <property type="component" value="Chromosome"/>
</dbReference>
<gene>
    <name evidence="3" type="ORF">BST30_28060</name>
    <name evidence="2" type="ORF">MMAN_04450</name>
</gene>
<dbReference type="AlphaFoldDB" id="A0A1X0F5D3"/>
<keyword evidence="1" id="KW-1133">Transmembrane helix</keyword>
<dbReference type="Proteomes" id="UP000192760">
    <property type="component" value="Unassembled WGS sequence"/>
</dbReference>
<proteinExistence type="predicted"/>
<feature type="transmembrane region" description="Helical" evidence="1">
    <location>
        <begin position="12"/>
        <end position="28"/>
    </location>
</feature>
<keyword evidence="5" id="KW-1185">Reference proteome</keyword>
<dbReference type="EMBL" id="AP022590">
    <property type="protein sequence ID" value="BBY36311.1"/>
    <property type="molecule type" value="Genomic_DNA"/>
</dbReference>
<name>A0A1X0F5D3_MYCNT</name>
<sequence>MFVLAMTCVHPWLVGGVVVGGTVYLAIYERRRREALAARADWEHRALLARPLPQLPAPVVPRRRAADHWSTTEPIRRSA</sequence>
<keyword evidence="1" id="KW-0812">Transmembrane</keyword>
<reference evidence="2" key="3">
    <citation type="submission" date="2020-02" db="EMBL/GenBank/DDBJ databases">
        <authorList>
            <person name="Matsumoto Y."/>
            <person name="Motooka D."/>
            <person name="Nakamura S."/>
        </authorList>
    </citation>
    <scope>NUCLEOTIDE SEQUENCE</scope>
    <source>
        <strain evidence="2">JCM 18113</strain>
    </source>
</reference>
<evidence type="ECO:0000313" key="2">
    <source>
        <dbReference type="EMBL" id="BBY36311.1"/>
    </source>
</evidence>
<dbReference type="EMBL" id="MVHW01000066">
    <property type="protein sequence ID" value="ORA96930.1"/>
    <property type="molecule type" value="Genomic_DNA"/>
</dbReference>
<protein>
    <submittedName>
        <fullName evidence="3">Uncharacterized protein</fullName>
    </submittedName>
</protein>
<evidence type="ECO:0000256" key="1">
    <source>
        <dbReference type="SAM" id="Phobius"/>
    </source>
</evidence>
<evidence type="ECO:0000313" key="3">
    <source>
        <dbReference type="EMBL" id="ORA96930.1"/>
    </source>
</evidence>
<evidence type="ECO:0000313" key="5">
    <source>
        <dbReference type="Proteomes" id="UP000465812"/>
    </source>
</evidence>
<accession>A0A1X0F5D3</accession>
<keyword evidence="1" id="KW-0472">Membrane</keyword>
<reference evidence="2 5" key="2">
    <citation type="journal article" date="2019" name="Emerg. Microbes Infect.">
        <title>Comprehensive subspecies identification of 175 nontuberculous mycobacteria species based on 7547 genomic profiles.</title>
        <authorList>
            <person name="Matsumoto Y."/>
            <person name="Kinjo T."/>
            <person name="Motooka D."/>
            <person name="Nabeya D."/>
            <person name="Jung N."/>
            <person name="Uechi K."/>
            <person name="Horii T."/>
            <person name="Iida T."/>
            <person name="Fujita J."/>
            <person name="Nakamura S."/>
        </authorList>
    </citation>
    <scope>NUCLEOTIDE SEQUENCE [LARGE SCALE GENOMIC DNA]</scope>
    <source>
        <strain evidence="2 5">JCM 18113</strain>
    </source>
</reference>